<dbReference type="RefSeq" id="WP_092456587.1">
    <property type="nucleotide sequence ID" value="NZ_FPCJ01000001.1"/>
</dbReference>
<evidence type="ECO:0000259" key="2">
    <source>
        <dbReference type="Pfam" id="PF17116"/>
    </source>
</evidence>
<dbReference type="EMBL" id="FPCJ01000001">
    <property type="protein sequence ID" value="SFV28038.1"/>
    <property type="molecule type" value="Genomic_DNA"/>
</dbReference>
<dbReference type="InterPro" id="IPR031345">
    <property type="entry name" value="T9SS_Plug_N"/>
</dbReference>
<keyword evidence="1" id="KW-0812">Transmembrane</keyword>
<dbReference type="OrthoDB" id="1522602at2"/>
<keyword evidence="1" id="KW-0472">Membrane</keyword>
<keyword evidence="4" id="KW-1185">Reference proteome</keyword>
<evidence type="ECO:0000313" key="4">
    <source>
        <dbReference type="Proteomes" id="UP000199537"/>
    </source>
</evidence>
<evidence type="ECO:0000313" key="3">
    <source>
        <dbReference type="EMBL" id="SFV28038.1"/>
    </source>
</evidence>
<dbReference type="STRING" id="1393122.SAMN05660895_0244"/>
<dbReference type="AlphaFoldDB" id="A0A1I7N089"/>
<feature type="transmembrane region" description="Helical" evidence="1">
    <location>
        <begin position="21"/>
        <end position="40"/>
    </location>
</feature>
<evidence type="ECO:0000256" key="1">
    <source>
        <dbReference type="SAM" id="Phobius"/>
    </source>
</evidence>
<gene>
    <name evidence="3" type="ORF">SAMN05660895_0244</name>
</gene>
<keyword evidence="1" id="KW-1133">Transmembrane helix</keyword>
<dbReference type="Pfam" id="PF17116">
    <property type="entry name" value="T9SS_plug_1st"/>
    <property type="match status" value="1"/>
</dbReference>
<accession>A0A1I7N089</accession>
<organism evidence="3 4">
    <name type="scientific">Thermoflavifilum thermophilum</name>
    <dbReference type="NCBI Taxonomy" id="1393122"/>
    <lineage>
        <taxon>Bacteria</taxon>
        <taxon>Pseudomonadati</taxon>
        <taxon>Bacteroidota</taxon>
        <taxon>Chitinophagia</taxon>
        <taxon>Chitinophagales</taxon>
        <taxon>Chitinophagaceae</taxon>
        <taxon>Thermoflavifilum</taxon>
    </lineage>
</organism>
<feature type="domain" description="Type 9 secretion system plug protein N-terminal" evidence="2">
    <location>
        <begin position="75"/>
        <end position="199"/>
    </location>
</feature>
<name>A0A1I7N089_9BACT</name>
<reference evidence="4" key="1">
    <citation type="submission" date="2016-10" db="EMBL/GenBank/DDBJ databases">
        <authorList>
            <person name="Varghese N."/>
            <person name="Submissions S."/>
        </authorList>
    </citation>
    <scope>NUCLEOTIDE SEQUENCE [LARGE SCALE GENOMIC DNA]</scope>
    <source>
        <strain evidence="4">DSM 14807</strain>
    </source>
</reference>
<protein>
    <recommendedName>
        <fullName evidence="2">Type 9 secretion system plug protein N-terminal domain-containing protein</fullName>
    </recommendedName>
</protein>
<proteinExistence type="predicted"/>
<sequence length="465" mass="53944">MKYLSCLKLSGVATRTTALKHVWLKVWLWVFLLTICIFLLNAKPPVHARQLANPVPTTDSSINWITPDHVYAPYIKTVHLYPSDMPLNYPLITLNSGQTLTLGFDDLEGGVKDYYYTIVLCNADWKPANLNPFEYIKGFSENRITQYHFSTFPLQHYTHYTLTLPNSNCAPARPGNYILKVYLNDDPSQPVLTRRFLVVNQAAQIAGKIEQPINPKIFQTYQKVNFQVDTRGLNVNNPFDQIKVWILQNYRWDNAIHDIRPTFVRGSVLEYNAENDCEFPAMKEWRWIDLRSFRLETERVERIDENNNQIVVYARPDASRANQRYQQRRDIDGRYTTEMLESGYNPDVDGDYATVHFSYVTPEPFANAHLYIFGELTNYECNPSNELHYNPATRAYEGSLFLKEGYYDYIYGLVTPGSHQLNTEPTEGNWWETENTYTILVYYRPIGGRADELVGATVLNSITNR</sequence>
<dbReference type="Proteomes" id="UP000199537">
    <property type="component" value="Unassembled WGS sequence"/>
</dbReference>